<evidence type="ECO:0000256" key="3">
    <source>
        <dbReference type="PROSITE-ProRule" id="PRU00325"/>
    </source>
</evidence>
<dbReference type="SMART" id="SM00487">
    <property type="entry name" value="DEXDc"/>
    <property type="match status" value="1"/>
</dbReference>
<dbReference type="InterPro" id="IPR038718">
    <property type="entry name" value="SNF2-like_sf"/>
</dbReference>
<comment type="caution">
    <text evidence="7">The sequence shown here is derived from an EMBL/GenBank/DDBJ whole genome shotgun (WGS) entry which is preliminary data.</text>
</comment>
<reference evidence="7 8" key="1">
    <citation type="submission" date="2019-06" db="EMBL/GenBank/DDBJ databases">
        <title>Metagenome assembled Genome of Spiribacter salinus SL48-SHIP from the microbial mat of Salt Lake 48 (Novosibirsk region, Russia).</title>
        <authorList>
            <person name="Shipova A."/>
            <person name="Rozanov A.S."/>
            <person name="Bryanskaya A.V."/>
            <person name="Peltek S.E."/>
        </authorList>
    </citation>
    <scope>NUCLEOTIDE SEQUENCE [LARGE SCALE GENOMIC DNA]</scope>
    <source>
        <strain evidence="7">SL48-SHIP-2</strain>
    </source>
</reference>
<dbReference type="SMART" id="SM00490">
    <property type="entry name" value="HELICc"/>
    <property type="match status" value="1"/>
</dbReference>
<gene>
    <name evidence="7" type="ORF">FKY71_12780</name>
</gene>
<dbReference type="SUPFAM" id="SSF52540">
    <property type="entry name" value="P-loop containing nucleoside triphosphate hydrolases"/>
    <property type="match status" value="2"/>
</dbReference>
<keyword evidence="2 7" id="KW-0067">ATP-binding</keyword>
<dbReference type="CDD" id="cd18793">
    <property type="entry name" value="SF2_C_SNF"/>
    <property type="match status" value="1"/>
</dbReference>
<dbReference type="AlphaFoldDB" id="A0A540VPE5"/>
<evidence type="ECO:0000313" key="8">
    <source>
        <dbReference type="Proteomes" id="UP000315400"/>
    </source>
</evidence>
<proteinExistence type="predicted"/>
<name>A0A540VPE5_9GAMM</name>
<dbReference type="Gene3D" id="3.40.50.300">
    <property type="entry name" value="P-loop containing nucleotide triphosphate hydrolases"/>
    <property type="match status" value="1"/>
</dbReference>
<dbReference type="PROSITE" id="PS51192">
    <property type="entry name" value="HELICASE_ATP_BIND_1"/>
    <property type="match status" value="1"/>
</dbReference>
<accession>A0A540VPE5</accession>
<evidence type="ECO:0000259" key="5">
    <source>
        <dbReference type="PROSITE" id="PS51192"/>
    </source>
</evidence>
<keyword evidence="2 7" id="KW-0347">Helicase</keyword>
<feature type="domain" description="SWIM-type" evidence="4">
    <location>
        <begin position="63"/>
        <end position="101"/>
    </location>
</feature>
<protein>
    <submittedName>
        <fullName evidence="7">DEAD/DEAH box helicase</fullName>
    </submittedName>
</protein>
<dbReference type="Gene3D" id="3.40.50.10810">
    <property type="entry name" value="Tandem AAA-ATPase domain"/>
    <property type="match status" value="1"/>
</dbReference>
<dbReference type="Proteomes" id="UP000315400">
    <property type="component" value="Unassembled WGS sequence"/>
</dbReference>
<dbReference type="InterPro" id="IPR007527">
    <property type="entry name" value="Znf_SWIM"/>
</dbReference>
<keyword evidence="2 7" id="KW-0547">Nucleotide-binding</keyword>
<dbReference type="EMBL" id="VIFK01000161">
    <property type="protein sequence ID" value="TQE98641.1"/>
    <property type="molecule type" value="Genomic_DNA"/>
</dbReference>
<evidence type="ECO:0000259" key="4">
    <source>
        <dbReference type="PROSITE" id="PS50966"/>
    </source>
</evidence>
<evidence type="ECO:0000256" key="2">
    <source>
        <dbReference type="ARBA" id="ARBA00022806"/>
    </source>
</evidence>
<dbReference type="GO" id="GO:0005524">
    <property type="term" value="F:ATP binding"/>
    <property type="evidence" value="ECO:0007669"/>
    <property type="project" value="InterPro"/>
</dbReference>
<dbReference type="GO" id="GO:0016787">
    <property type="term" value="F:hydrolase activity"/>
    <property type="evidence" value="ECO:0007669"/>
    <property type="project" value="UniProtKB-KW"/>
</dbReference>
<evidence type="ECO:0000313" key="7">
    <source>
        <dbReference type="EMBL" id="TQE98641.1"/>
    </source>
</evidence>
<evidence type="ECO:0000259" key="6">
    <source>
        <dbReference type="PROSITE" id="PS51194"/>
    </source>
</evidence>
<evidence type="ECO:0000256" key="1">
    <source>
        <dbReference type="ARBA" id="ARBA00022801"/>
    </source>
</evidence>
<dbReference type="GO" id="GO:0008270">
    <property type="term" value="F:zinc ion binding"/>
    <property type="evidence" value="ECO:0007669"/>
    <property type="project" value="UniProtKB-KW"/>
</dbReference>
<dbReference type="Pfam" id="PF00176">
    <property type="entry name" value="SNF2-rel_dom"/>
    <property type="match status" value="1"/>
</dbReference>
<dbReference type="GO" id="GO:0004386">
    <property type="term" value="F:helicase activity"/>
    <property type="evidence" value="ECO:0007669"/>
    <property type="project" value="UniProtKB-KW"/>
</dbReference>
<feature type="domain" description="Helicase ATP-binding" evidence="5">
    <location>
        <begin position="687"/>
        <end position="846"/>
    </location>
</feature>
<organism evidence="7 8">
    <name type="scientific">Spiribacter salinus</name>
    <dbReference type="NCBI Taxonomy" id="1335746"/>
    <lineage>
        <taxon>Bacteria</taxon>
        <taxon>Pseudomonadati</taxon>
        <taxon>Pseudomonadota</taxon>
        <taxon>Gammaproteobacteria</taxon>
        <taxon>Chromatiales</taxon>
        <taxon>Ectothiorhodospiraceae</taxon>
        <taxon>Spiribacter</taxon>
    </lineage>
</organism>
<dbReference type="InterPro" id="IPR049730">
    <property type="entry name" value="SNF2/RAD54-like_C"/>
</dbReference>
<dbReference type="PROSITE" id="PS51194">
    <property type="entry name" value="HELICASE_CTER"/>
    <property type="match status" value="1"/>
</dbReference>
<dbReference type="Pfam" id="PF00271">
    <property type="entry name" value="Helicase_C"/>
    <property type="match status" value="1"/>
</dbReference>
<dbReference type="PANTHER" id="PTHR10799">
    <property type="entry name" value="SNF2/RAD54 HELICASE FAMILY"/>
    <property type="match status" value="1"/>
</dbReference>
<keyword evidence="3" id="KW-0863">Zinc-finger</keyword>
<dbReference type="InterPro" id="IPR027417">
    <property type="entry name" value="P-loop_NTPase"/>
</dbReference>
<dbReference type="InterPro" id="IPR014001">
    <property type="entry name" value="Helicase_ATP-bd"/>
</dbReference>
<feature type="domain" description="Helicase C-terminal" evidence="6">
    <location>
        <begin position="974"/>
        <end position="1125"/>
    </location>
</feature>
<dbReference type="InterPro" id="IPR001650">
    <property type="entry name" value="Helicase_C-like"/>
</dbReference>
<dbReference type="PROSITE" id="PS50966">
    <property type="entry name" value="ZF_SWIM"/>
    <property type="match status" value="1"/>
</dbReference>
<dbReference type="InterPro" id="IPR000330">
    <property type="entry name" value="SNF2_N"/>
</dbReference>
<keyword evidence="3" id="KW-0479">Metal-binding</keyword>
<sequence length="1139" mass="125289">MGENDWWDVSRWKGMVVRLSDFFDPATLQRARDYARRDLVQSVDETENGVIEGRVSNGQGKVYRQSIDLEDGRRRANVAGICSCPVGFNCKHVAAALLVWSERESNPHGQGKTGLPRPVQGWLNQVVEHRAVPRQTASESPDGYPDSVKDRLLYVLDPLDSGVKIDIYKGRINAAGTALNKSIRRYDAVHALRSASPAKFIRPIDLELLAALAQSRLWNASYAYGLPDLLRPRGDQALDLLRRLCETGRLLYDNSPNAHLRWSDERRDVCLGWQMAADGTQRLALEDGAGAPIEIRAMEGAAIWLDRDGGRIGSLAQPIAENTLRLVRSSPAVSAKEAAALSAALPETLDGLALPRPRTIRQVRRKAAHQCARLTLGEEVAHDGPRYFGGAVRLPTLTLRFDYDGQEVWEGDTDPSYIDGDQVVTLTRDHQWEAACFQRLAKAGALSVEDLEVHWPGERMMNCDFVFADGEMSLHRLELSRMRDALDFAFHIVPELRRDGWEVIETAKWPYRLSPDEAVLSVNTQTESGAGFQGNDWFSLGFSAEIGGKALDVAPLVAACLEQMRDDWGDAVPDVESLRAQLAAQPVYLKHGKSGYVALDLSPIAALLHLFLTHYAELGALHPADATMARLAEEALVGSDVRFADNAGILPLARSLHALSQAQSFEAPVGLTADLRDYQAFGATWMGSLIGAGFGAVLADDMGLGKTIQTLALLQARVEAGAEGPALLIVPTSLLHGWQAQAAQFTPDLRLLVLHGPDRKTLRDRVEEADLILTTYPLLARDRDWLASRAWPLVILDEAQTLKNPASQMAKALRDVPAKGRLALTGTPLENSLQDLWTLIDWINPGLLGDRKQFQTMFRTPIEKHGDAAAQARLSRRLRPFLLRRKKEDVAAELPPKTEILDRVDLPKPQQALYETVRSAMDARVREAIGTRGLAAARITVLDALLKLRQVCCDPALVKTEAARSVTDSAKRTRLRELVETLVAEGRRVLIFSQFVEMLTLIEADLGAMGIASLSLTGQTRDRASVLEAFSVGDAPVFLLSLKAGGVGLTLTEADTVILYDPWWNPAVERQAMDRTHRIGQTKPVFVHRLVAAGTVEEKILDMQARKQALADALFEADAQTTDIVLDEATLTDLFAALV</sequence>
<keyword evidence="3" id="KW-0862">Zinc</keyword>
<dbReference type="Pfam" id="PF04434">
    <property type="entry name" value="SWIM"/>
    <property type="match status" value="1"/>
</dbReference>
<keyword evidence="1" id="KW-0378">Hydrolase</keyword>